<evidence type="ECO:0000313" key="14">
    <source>
        <dbReference type="Proteomes" id="UP000479000"/>
    </source>
</evidence>
<feature type="region of interest" description="Disordered" evidence="10">
    <location>
        <begin position="1"/>
        <end position="20"/>
    </location>
</feature>
<evidence type="ECO:0000256" key="2">
    <source>
        <dbReference type="ARBA" id="ARBA00003691"/>
    </source>
</evidence>
<comment type="similarity">
    <text evidence="5">Belongs to the pyridoxamine 5'-phosphate oxidase family.</text>
</comment>
<evidence type="ECO:0000256" key="4">
    <source>
        <dbReference type="ARBA" id="ARBA00005037"/>
    </source>
</evidence>
<dbReference type="Gene3D" id="2.30.110.10">
    <property type="entry name" value="Electron Transport, Fmn-binding Protein, Chain A"/>
    <property type="match status" value="2"/>
</dbReference>
<evidence type="ECO:0000256" key="5">
    <source>
        <dbReference type="ARBA" id="ARBA00007301"/>
    </source>
</evidence>
<dbReference type="GO" id="GO:0008615">
    <property type="term" value="P:pyridoxine biosynthetic process"/>
    <property type="evidence" value="ECO:0007669"/>
    <property type="project" value="InterPro"/>
</dbReference>
<comment type="function">
    <text evidence="2">Catalyzes the oxidation of either pyridoxine 5'-phosphate (PNP) or pyridoxamine 5'-phosphate (PMP) into pyridoxal 5'-phosphate (PLP).</text>
</comment>
<evidence type="ECO:0000313" key="13">
    <source>
        <dbReference type="EMBL" id="CAB0004645.1"/>
    </source>
</evidence>
<accession>A0A6H5GNL3</accession>
<dbReference type="SUPFAM" id="SSF50475">
    <property type="entry name" value="FMN-binding split barrel"/>
    <property type="match status" value="1"/>
</dbReference>
<dbReference type="InterPro" id="IPR011576">
    <property type="entry name" value="Pyridox_Oxase_N"/>
</dbReference>
<evidence type="ECO:0000256" key="8">
    <source>
        <dbReference type="ARBA" id="ARBA00022643"/>
    </source>
</evidence>
<comment type="pathway">
    <text evidence="3">Cofactor metabolism; pyridoxal 5'-phosphate salvage; pyridoxal 5'-phosphate from pyridoxamine 5'-phosphate: step 1/1.</text>
</comment>
<dbReference type="GO" id="GO:0010181">
    <property type="term" value="F:FMN binding"/>
    <property type="evidence" value="ECO:0007669"/>
    <property type="project" value="InterPro"/>
</dbReference>
<dbReference type="EMBL" id="CADCXU010015123">
    <property type="protein sequence ID" value="CAB0004645.1"/>
    <property type="molecule type" value="Genomic_DNA"/>
</dbReference>
<dbReference type="PIRSF" id="PIRSF000190">
    <property type="entry name" value="Pyd_amn-ph_oxd"/>
    <property type="match status" value="1"/>
</dbReference>
<dbReference type="OrthoDB" id="303614at2759"/>
<evidence type="ECO:0000256" key="1">
    <source>
        <dbReference type="ARBA" id="ARBA00001917"/>
    </source>
</evidence>
<gene>
    <name evidence="13" type="ORF">NTEN_LOCUS10122</name>
</gene>
<feature type="domain" description="Pyridoxine 5'-phosphate oxidase dimerisation C-terminal" evidence="12">
    <location>
        <begin position="171"/>
        <end position="214"/>
    </location>
</feature>
<dbReference type="PROSITE" id="PS01064">
    <property type="entry name" value="PYRIDOX_OXIDASE"/>
    <property type="match status" value="1"/>
</dbReference>
<dbReference type="Pfam" id="PF10590">
    <property type="entry name" value="PNP_phzG_C"/>
    <property type="match status" value="1"/>
</dbReference>
<name>A0A6H5GNL3_9HEMI</name>
<evidence type="ECO:0000256" key="10">
    <source>
        <dbReference type="SAM" id="MobiDB-lite"/>
    </source>
</evidence>
<dbReference type="PANTHER" id="PTHR10851">
    <property type="entry name" value="PYRIDOXINE-5-PHOSPHATE OXIDASE"/>
    <property type="match status" value="1"/>
</dbReference>
<dbReference type="InterPro" id="IPR019740">
    <property type="entry name" value="Pyridox_Oxase_CS"/>
</dbReference>
<evidence type="ECO:0000256" key="7">
    <source>
        <dbReference type="ARBA" id="ARBA00022630"/>
    </source>
</evidence>
<feature type="compositionally biased region" description="Low complexity" evidence="10">
    <location>
        <begin position="1"/>
        <end position="14"/>
    </location>
</feature>
<organism evidence="13 14">
    <name type="scientific">Nesidiocoris tenuis</name>
    <dbReference type="NCBI Taxonomy" id="355587"/>
    <lineage>
        <taxon>Eukaryota</taxon>
        <taxon>Metazoa</taxon>
        <taxon>Ecdysozoa</taxon>
        <taxon>Arthropoda</taxon>
        <taxon>Hexapoda</taxon>
        <taxon>Insecta</taxon>
        <taxon>Pterygota</taxon>
        <taxon>Neoptera</taxon>
        <taxon>Paraneoptera</taxon>
        <taxon>Hemiptera</taxon>
        <taxon>Heteroptera</taxon>
        <taxon>Panheteroptera</taxon>
        <taxon>Cimicomorpha</taxon>
        <taxon>Miridae</taxon>
        <taxon>Dicyphina</taxon>
        <taxon>Nesidiocoris</taxon>
    </lineage>
</organism>
<dbReference type="Proteomes" id="UP000479000">
    <property type="component" value="Unassembled WGS sequence"/>
</dbReference>
<dbReference type="InterPro" id="IPR012349">
    <property type="entry name" value="Split_barrel_FMN-bd"/>
</dbReference>
<keyword evidence="8" id="KW-0288">FMN</keyword>
<reference evidence="13 14" key="1">
    <citation type="submission" date="2020-02" db="EMBL/GenBank/DDBJ databases">
        <authorList>
            <person name="Ferguson B K."/>
        </authorList>
    </citation>
    <scope>NUCLEOTIDE SEQUENCE [LARGE SCALE GENOMIC DNA]</scope>
</reference>
<evidence type="ECO:0000256" key="3">
    <source>
        <dbReference type="ARBA" id="ARBA00004738"/>
    </source>
</evidence>
<comment type="pathway">
    <text evidence="4">Cofactor metabolism; pyridoxal 5'-phosphate salvage; pyridoxal 5'-phosphate from pyridoxine 5'-phosphate: step 1/1.</text>
</comment>
<keyword evidence="14" id="KW-1185">Reference proteome</keyword>
<dbReference type="PANTHER" id="PTHR10851:SF0">
    <property type="entry name" value="PYRIDOXINE-5'-PHOSPHATE OXIDASE"/>
    <property type="match status" value="1"/>
</dbReference>
<dbReference type="InterPro" id="IPR019576">
    <property type="entry name" value="Pyridoxamine_oxidase_dimer_C"/>
</dbReference>
<evidence type="ECO:0000256" key="6">
    <source>
        <dbReference type="ARBA" id="ARBA00012801"/>
    </source>
</evidence>
<dbReference type="InterPro" id="IPR000659">
    <property type="entry name" value="Pyridox_Oxase"/>
</dbReference>
<keyword evidence="7" id="KW-0285">Flavoprotein</keyword>
<comment type="cofactor">
    <cofactor evidence="1">
        <name>FMN</name>
        <dbReference type="ChEBI" id="CHEBI:58210"/>
    </cofactor>
</comment>
<evidence type="ECO:0000259" key="11">
    <source>
        <dbReference type="Pfam" id="PF01243"/>
    </source>
</evidence>
<evidence type="ECO:0000259" key="12">
    <source>
        <dbReference type="Pfam" id="PF10590"/>
    </source>
</evidence>
<dbReference type="UniPathway" id="UPA01068">
    <property type="reaction ID" value="UER00304"/>
</dbReference>
<dbReference type="EC" id="1.4.3.5" evidence="6"/>
<feature type="domain" description="Pyridoxamine 5'-phosphate oxidase N-terminal" evidence="11">
    <location>
        <begin position="56"/>
        <end position="105"/>
    </location>
</feature>
<dbReference type="NCBIfam" id="NF004231">
    <property type="entry name" value="PRK05679.1"/>
    <property type="match status" value="1"/>
</dbReference>
<dbReference type="AlphaFoldDB" id="A0A6H5GNL3"/>
<dbReference type="Pfam" id="PF01243">
    <property type="entry name" value="PNPOx_N"/>
    <property type="match status" value="1"/>
</dbReference>
<sequence>MSGAATGRSTGASAPPNLRFNYRDSNDAFTEDQLVSRTDPYQQFAHWFQQVKATPEILEPNAMCLATANKDGQPSARFVLLKGFGKDIDGFTFFTNKKSRKGSDLIRVEGTVTEVPETENEAYFRRRPLASQIGAAASDQSKEIASRTVLVEKAEKIAETCGGVVEKPKWWGGYLLKPQVFEFWQGQSDRLHDRICYRRNSDDQQSWTLFRLSP</sequence>
<protein>
    <recommendedName>
        <fullName evidence="6">pyridoxal 5'-phosphate synthase</fullName>
        <ecNumber evidence="6">1.4.3.5</ecNumber>
    </recommendedName>
</protein>
<proteinExistence type="inferred from homology"/>
<keyword evidence="9" id="KW-0560">Oxidoreductase</keyword>
<dbReference type="GO" id="GO:0004733">
    <property type="term" value="F:pyridoxamine phosphate oxidase activity"/>
    <property type="evidence" value="ECO:0007669"/>
    <property type="project" value="UniProtKB-EC"/>
</dbReference>
<evidence type="ECO:0000256" key="9">
    <source>
        <dbReference type="ARBA" id="ARBA00023002"/>
    </source>
</evidence>